<evidence type="ECO:0000313" key="1">
    <source>
        <dbReference type="EMBL" id="KAA0592967.1"/>
    </source>
</evidence>
<dbReference type="AlphaFoldDB" id="A0A5A9GF67"/>
<proteinExistence type="predicted"/>
<dbReference type="SUPFAM" id="SSF52540">
    <property type="entry name" value="P-loop containing nucleoside triphosphate hydrolases"/>
    <property type="match status" value="1"/>
</dbReference>
<gene>
    <name evidence="1" type="ORF">FZ942_25935</name>
</gene>
<dbReference type="InterPro" id="IPR027417">
    <property type="entry name" value="P-loop_NTPase"/>
</dbReference>
<name>A0A5A9GF67_AZOLI</name>
<sequence length="380" mass="42365">MNNVTPLPANQRRLAPFEAFSPIEWQGRNPPALDWMVENCVLRGTVCMLSGDGGLGKSLLMQQLLTCAALGQDWLGMKVAQCRGLGFFCEDDKDELWRRQQSINTLYGTEMGDLEDVWMMSRVGAENVLMEFDRRDDTAKPTPIFAQLRQKVLDVGAQLIVLDTLADVFAGNEIIRNQVRRFVSALRKLALETNGAVILTAHPSLAGLNSGSGISGSTAWNNSVRSRLYLTKPKPKNGEEEDDGDIRLLKTMKSNQSKSGGQIEIRWEHGAFMRVDAPADAGPLDKVDQIDLKVSVLKAVDQLCRNGTRMSPDKFARTYVVKALMQHPMTRRFTRGQIEGVKDALLADKRLAIVEIGPPSKRQQYIRTDTFRFADEEGKP</sequence>
<dbReference type="RefSeq" id="WP_149233961.1">
    <property type="nucleotide sequence ID" value="NZ_JALJXJ010000015.1"/>
</dbReference>
<protein>
    <submittedName>
        <fullName evidence="1">AAA family ATPase</fullName>
    </submittedName>
</protein>
<dbReference type="Proteomes" id="UP000324927">
    <property type="component" value="Unassembled WGS sequence"/>
</dbReference>
<organism evidence="1 2">
    <name type="scientific">Azospirillum lipoferum</name>
    <dbReference type="NCBI Taxonomy" id="193"/>
    <lineage>
        <taxon>Bacteria</taxon>
        <taxon>Pseudomonadati</taxon>
        <taxon>Pseudomonadota</taxon>
        <taxon>Alphaproteobacteria</taxon>
        <taxon>Rhodospirillales</taxon>
        <taxon>Azospirillaceae</taxon>
        <taxon>Azospirillum</taxon>
    </lineage>
</organism>
<dbReference type="OrthoDB" id="9763644at2"/>
<dbReference type="Gene3D" id="3.40.50.300">
    <property type="entry name" value="P-loop containing nucleotide triphosphate hydrolases"/>
    <property type="match status" value="1"/>
</dbReference>
<accession>A0A5A9GF67</accession>
<reference evidence="1 2" key="1">
    <citation type="submission" date="2019-08" db="EMBL/GenBank/DDBJ databases">
        <authorList>
            <person name="Grouzdev D."/>
            <person name="Tikhonova E."/>
            <person name="Kravchenko I."/>
        </authorList>
    </citation>
    <scope>NUCLEOTIDE SEQUENCE [LARGE SCALE GENOMIC DNA]</scope>
    <source>
        <strain evidence="1 2">59b</strain>
    </source>
</reference>
<dbReference type="Pfam" id="PF13481">
    <property type="entry name" value="AAA_25"/>
    <property type="match status" value="1"/>
</dbReference>
<dbReference type="EMBL" id="VTTN01000013">
    <property type="protein sequence ID" value="KAA0592967.1"/>
    <property type="molecule type" value="Genomic_DNA"/>
</dbReference>
<comment type="caution">
    <text evidence="1">The sequence shown here is derived from an EMBL/GenBank/DDBJ whole genome shotgun (WGS) entry which is preliminary data.</text>
</comment>
<keyword evidence="2" id="KW-1185">Reference proteome</keyword>
<evidence type="ECO:0000313" key="2">
    <source>
        <dbReference type="Proteomes" id="UP000324927"/>
    </source>
</evidence>